<evidence type="ECO:0000313" key="3">
    <source>
        <dbReference type="Proteomes" id="UP001365405"/>
    </source>
</evidence>
<gene>
    <name evidence="2" type="ORF">AACH10_14985</name>
</gene>
<keyword evidence="3" id="KW-1185">Reference proteome</keyword>
<accession>A0ABU9CI77</accession>
<organism evidence="2 3">
    <name type="scientific">Pseudaquabacterium inlustre</name>
    <dbReference type="NCBI Taxonomy" id="2984192"/>
    <lineage>
        <taxon>Bacteria</taxon>
        <taxon>Pseudomonadati</taxon>
        <taxon>Pseudomonadota</taxon>
        <taxon>Betaproteobacteria</taxon>
        <taxon>Burkholderiales</taxon>
        <taxon>Sphaerotilaceae</taxon>
        <taxon>Pseudaquabacterium</taxon>
    </lineage>
</organism>
<evidence type="ECO:0000256" key="1">
    <source>
        <dbReference type="SAM" id="MobiDB-lite"/>
    </source>
</evidence>
<dbReference type="InterPro" id="IPR024409">
    <property type="entry name" value="DUF3833"/>
</dbReference>
<protein>
    <submittedName>
        <fullName evidence="2">DUF3833 domain-containing protein</fullName>
    </submittedName>
</protein>
<evidence type="ECO:0000313" key="2">
    <source>
        <dbReference type="EMBL" id="MEK8051552.1"/>
    </source>
</evidence>
<comment type="caution">
    <text evidence="2">The sequence shown here is derived from an EMBL/GenBank/DDBJ whole genome shotgun (WGS) entry which is preliminary data.</text>
</comment>
<dbReference type="EMBL" id="JBBUTH010000008">
    <property type="protein sequence ID" value="MEK8051552.1"/>
    <property type="molecule type" value="Genomic_DNA"/>
</dbReference>
<sequence length="209" mass="22997">MTTSPRMAAARPAAHPARHPARHWRRTGAALLTALALAGGLGLTGCATPQVADYAAQQPPLDLRRYFDGTLIAHGLVTDRGGQVLQRFTVRLTGTWQGDTGTLDEQFSYADGRREQRVWTLQRGANGRWTGRAADVLGEAQGQAAGNALNWRYTLKLPVDGRVWEIDFDDWMFLVDERVLINRAVMSKFGIRVGEVLLSFRKLAPGETG</sequence>
<reference evidence="2 3" key="1">
    <citation type="submission" date="2024-04" db="EMBL/GenBank/DDBJ databases">
        <title>Novel species of the genus Ideonella isolated from streams.</title>
        <authorList>
            <person name="Lu H."/>
        </authorList>
    </citation>
    <scope>NUCLEOTIDE SEQUENCE [LARGE SCALE GENOMIC DNA]</scope>
    <source>
        <strain evidence="2 3">DXS22W</strain>
    </source>
</reference>
<name>A0ABU9CI77_9BURK</name>
<dbReference type="Pfam" id="PF12915">
    <property type="entry name" value="DUF3833"/>
    <property type="match status" value="1"/>
</dbReference>
<dbReference type="RefSeq" id="WP_341411253.1">
    <property type="nucleotide sequence ID" value="NZ_JBBUTH010000008.1"/>
</dbReference>
<proteinExistence type="predicted"/>
<feature type="region of interest" description="Disordered" evidence="1">
    <location>
        <begin position="1"/>
        <end position="22"/>
    </location>
</feature>
<dbReference type="Proteomes" id="UP001365405">
    <property type="component" value="Unassembled WGS sequence"/>
</dbReference>